<dbReference type="PRINTS" id="PR00081">
    <property type="entry name" value="GDHRDH"/>
</dbReference>
<dbReference type="EMBL" id="JACSQY010000001">
    <property type="protein sequence ID" value="MBD7907067.1"/>
    <property type="molecule type" value="Genomic_DNA"/>
</dbReference>
<proteinExistence type="inferred from homology"/>
<organism evidence="2 3">
    <name type="scientific">Sporosarcina gallistercoris</name>
    <dbReference type="NCBI Taxonomy" id="2762245"/>
    <lineage>
        <taxon>Bacteria</taxon>
        <taxon>Bacillati</taxon>
        <taxon>Bacillota</taxon>
        <taxon>Bacilli</taxon>
        <taxon>Bacillales</taxon>
        <taxon>Caryophanaceae</taxon>
        <taxon>Sporosarcina</taxon>
    </lineage>
</organism>
<dbReference type="PANTHER" id="PTHR42879:SF2">
    <property type="entry name" value="3-OXOACYL-[ACYL-CARRIER-PROTEIN] REDUCTASE FABG"/>
    <property type="match status" value="1"/>
</dbReference>
<gene>
    <name evidence="2" type="ORF">H9659_01805</name>
</gene>
<dbReference type="NCBIfam" id="NF047420">
    <property type="entry name" value="EF_P_mod_YmfI"/>
    <property type="match status" value="1"/>
</dbReference>
<sequence>MSTRRRALVLGASGGIGEAICKKMASEGWSLYMHYNSGDDMIQQLQKELTANYPSSDFQYVHSDFGQLGAAERLAAQLTDVSAIIVANGQSMLKLLSETTEQDMESLWRVHVQNPVRLISLLSAGLRSYTRSYIVFIGSIWGNTGAAGEVMYSSVKGAQHAFVKAYAKEAAYGGIRVNGIAPGWIETRMNEEIPEDERQMVMEEIPLMVPGRPEEVADLVVFLTSGKADYMTGEILKLNGGWYI</sequence>
<protein>
    <submittedName>
        <fullName evidence="2">SDR family oxidoreductase</fullName>
    </submittedName>
</protein>
<reference evidence="2 3" key="1">
    <citation type="submission" date="2020-08" db="EMBL/GenBank/DDBJ databases">
        <title>A Genomic Blueprint of the Chicken Gut Microbiome.</title>
        <authorList>
            <person name="Gilroy R."/>
            <person name="Ravi A."/>
            <person name="Getino M."/>
            <person name="Pursley I."/>
            <person name="Horton D.L."/>
            <person name="Alikhan N.-F."/>
            <person name="Baker D."/>
            <person name="Gharbi K."/>
            <person name="Hall N."/>
            <person name="Watson M."/>
            <person name="Adriaenssens E.M."/>
            <person name="Foster-Nyarko E."/>
            <person name="Jarju S."/>
            <person name="Secka A."/>
            <person name="Antonio M."/>
            <person name="Oren A."/>
            <person name="Chaudhuri R."/>
            <person name="La Ragione R.M."/>
            <person name="Hildebrand F."/>
            <person name="Pallen M.J."/>
        </authorList>
    </citation>
    <scope>NUCLEOTIDE SEQUENCE [LARGE SCALE GENOMIC DNA]</scope>
    <source>
        <strain evidence="2 3">Sa3CUA8</strain>
    </source>
</reference>
<keyword evidence="3" id="KW-1185">Reference proteome</keyword>
<dbReference type="SUPFAM" id="SSF51735">
    <property type="entry name" value="NAD(P)-binding Rossmann-fold domains"/>
    <property type="match status" value="1"/>
</dbReference>
<dbReference type="InterPro" id="IPR050259">
    <property type="entry name" value="SDR"/>
</dbReference>
<dbReference type="Proteomes" id="UP000659496">
    <property type="component" value="Unassembled WGS sequence"/>
</dbReference>
<dbReference type="InterPro" id="IPR002347">
    <property type="entry name" value="SDR_fam"/>
</dbReference>
<dbReference type="RefSeq" id="WP_191688190.1">
    <property type="nucleotide sequence ID" value="NZ_JACSQY010000001.1"/>
</dbReference>
<comment type="similarity">
    <text evidence="1">Belongs to the short-chain dehydrogenases/reductases (SDR) family.</text>
</comment>
<dbReference type="PANTHER" id="PTHR42879">
    <property type="entry name" value="3-OXOACYL-(ACYL-CARRIER-PROTEIN) REDUCTASE"/>
    <property type="match status" value="1"/>
</dbReference>
<dbReference type="Pfam" id="PF13561">
    <property type="entry name" value="adh_short_C2"/>
    <property type="match status" value="1"/>
</dbReference>
<dbReference type="InterPro" id="IPR036291">
    <property type="entry name" value="NAD(P)-bd_dom_sf"/>
</dbReference>
<name>A0ABR8PFX5_9BACL</name>
<accession>A0ABR8PFX5</accession>
<evidence type="ECO:0000313" key="2">
    <source>
        <dbReference type="EMBL" id="MBD7907067.1"/>
    </source>
</evidence>
<evidence type="ECO:0000256" key="1">
    <source>
        <dbReference type="ARBA" id="ARBA00006484"/>
    </source>
</evidence>
<evidence type="ECO:0000313" key="3">
    <source>
        <dbReference type="Proteomes" id="UP000659496"/>
    </source>
</evidence>
<dbReference type="CDD" id="cd05233">
    <property type="entry name" value="SDR_c"/>
    <property type="match status" value="1"/>
</dbReference>
<dbReference type="Gene3D" id="3.40.50.720">
    <property type="entry name" value="NAD(P)-binding Rossmann-like Domain"/>
    <property type="match status" value="1"/>
</dbReference>
<comment type="caution">
    <text evidence="2">The sequence shown here is derived from an EMBL/GenBank/DDBJ whole genome shotgun (WGS) entry which is preliminary data.</text>
</comment>